<proteinExistence type="predicted"/>
<dbReference type="RefSeq" id="WP_152233732.1">
    <property type="nucleotide sequence ID" value="NZ_JBHSKZ010000002.1"/>
</dbReference>
<dbReference type="Proteomes" id="UP000441772">
    <property type="component" value="Unassembled WGS sequence"/>
</dbReference>
<protein>
    <recommendedName>
        <fullName evidence="3">DUF4192 domain-containing protein</fullName>
    </recommendedName>
</protein>
<keyword evidence="2" id="KW-1185">Reference proteome</keyword>
<evidence type="ECO:0000313" key="2">
    <source>
        <dbReference type="Proteomes" id="UP000441772"/>
    </source>
</evidence>
<gene>
    <name evidence="1" type="ORF">F7D09_0363</name>
</gene>
<sequence>MQEHEQHHNGQALGVEVQDAPASHANADAIREDHMEHLCDEYRRHRREEGATKAARQWIDRPFEAWLAGFGGDGTALDDESIAALSAAMVVSLPVRDAMILSLIAPESCGDKAMMIRFASSPHEPQVQVRMCRELQRAFHDDSHRPDLQRCQRGADMLADMIVRLPDRFAVQPMVILAYVMWWIGDSRAAAFALHCLSVDDDCTLAAIICSAVHRGIMPAWIGRQ</sequence>
<evidence type="ECO:0008006" key="3">
    <source>
        <dbReference type="Google" id="ProtNLM"/>
    </source>
</evidence>
<dbReference type="EMBL" id="WBVT01000003">
    <property type="protein sequence ID" value="KAB7791197.1"/>
    <property type="molecule type" value="Genomic_DNA"/>
</dbReference>
<comment type="caution">
    <text evidence="1">The sequence shown here is derived from an EMBL/GenBank/DDBJ whole genome shotgun (WGS) entry which is preliminary data.</text>
</comment>
<reference evidence="1 2" key="1">
    <citation type="submission" date="2019-09" db="EMBL/GenBank/DDBJ databases">
        <title>Characterization of the phylogenetic diversity of two novel species belonging to the genus Bifidobacterium: Bifidobacterium cebidarum sp. nov. and Bifidobacterium leontopitheci sp. nov.</title>
        <authorList>
            <person name="Lugli G.A."/>
            <person name="Duranti S."/>
            <person name="Milani C."/>
            <person name="Turroni F."/>
            <person name="Ventura M."/>
        </authorList>
    </citation>
    <scope>NUCLEOTIDE SEQUENCE [LARGE SCALE GENOMIC DNA]</scope>
    <source>
        <strain evidence="1 2">LMG 31471</strain>
    </source>
</reference>
<organism evidence="1 2">
    <name type="scientific">Bifidobacterium leontopitheci</name>
    <dbReference type="NCBI Taxonomy" id="2650774"/>
    <lineage>
        <taxon>Bacteria</taxon>
        <taxon>Bacillati</taxon>
        <taxon>Actinomycetota</taxon>
        <taxon>Actinomycetes</taxon>
        <taxon>Bifidobacteriales</taxon>
        <taxon>Bifidobacteriaceae</taxon>
        <taxon>Bifidobacterium</taxon>
    </lineage>
</organism>
<evidence type="ECO:0000313" key="1">
    <source>
        <dbReference type="EMBL" id="KAB7791197.1"/>
    </source>
</evidence>
<dbReference type="AlphaFoldDB" id="A0A6I1GPJ1"/>
<accession>A0A6I1GPJ1</accession>
<name>A0A6I1GPJ1_9BIFI</name>